<reference evidence="1 2" key="1">
    <citation type="submission" date="2020-09" db="EMBL/GenBank/DDBJ databases">
        <authorList>
            <person name="Jameson E."/>
        </authorList>
    </citation>
    <scope>NUCLEOTIDE SEQUENCE [LARGE SCALE GENOMIC DNA]</scope>
</reference>
<dbReference type="Proteomes" id="UP000596247">
    <property type="component" value="Chromosome"/>
</dbReference>
<evidence type="ECO:0000313" key="2">
    <source>
        <dbReference type="Proteomes" id="UP000596247"/>
    </source>
</evidence>
<proteinExistence type="predicted"/>
<protein>
    <submittedName>
        <fullName evidence="1">Uncharacterized protein</fullName>
    </submittedName>
</protein>
<dbReference type="EMBL" id="LR881104">
    <property type="protein sequence ID" value="CAD5236023.1"/>
    <property type="molecule type" value="Genomic_DNA"/>
</dbReference>
<name>A0A7R8MJA2_9CAUD</name>
<accession>A0A7R8MJA2</accession>
<evidence type="ECO:0000313" key="1">
    <source>
        <dbReference type="EMBL" id="CAD5236023.1"/>
    </source>
</evidence>
<organism evidence="1 2">
    <name type="scientific">Klebsiella phage vB_KvM-Eowyn</name>
    <dbReference type="NCBI Taxonomy" id="2762819"/>
    <lineage>
        <taxon>Viruses</taxon>
        <taxon>Duplodnaviria</taxon>
        <taxon>Heunggongvirae</taxon>
        <taxon>Uroviricota</taxon>
        <taxon>Caudoviricetes</taxon>
        <taxon>Chimalliviridae</taxon>
        <taxon>Eowynvirus</taxon>
        <taxon>Eowynvirus eowyn</taxon>
    </lineage>
</organism>
<sequence length="200" mass="21925">MSISHPNGNFDVNKLIYVGVATNSCAAIQEGIITWSKALDIDPSEIIYLVEENSLGKALLDSFPKRPQYIAWREPPEDVVGAVEAAVSTIPDKVKIVVVAHLHGAFTTDVDLRVLRHLAQRRNLLLVVPAMLREDISLDNAGIETLGEYVKANLPYKYCRDVMAADVGIVMANVNGWVSAVAKHRGVLKIPDSQRVTQLS</sequence>
<keyword evidence="2" id="KW-1185">Reference proteome</keyword>
<gene>
    <name evidence="1" type="ORF">LLCLJKAH_00034</name>
</gene>